<reference evidence="6 7" key="1">
    <citation type="journal article" date="2015" name="Genome Biol. Evol.">
        <title>Phylogenomic analyses indicate that early fungi evolved digesting cell walls of algal ancestors of land plants.</title>
        <authorList>
            <person name="Chang Y."/>
            <person name="Wang S."/>
            <person name="Sekimoto S."/>
            <person name="Aerts A.L."/>
            <person name="Choi C."/>
            <person name="Clum A."/>
            <person name="LaButti K.M."/>
            <person name="Lindquist E.A."/>
            <person name="Yee Ngan C."/>
            <person name="Ohm R.A."/>
            <person name="Salamov A.A."/>
            <person name="Grigoriev I.V."/>
            <person name="Spatafora J.W."/>
            <person name="Berbee M.L."/>
        </authorList>
    </citation>
    <scope>NUCLEOTIDE SEQUENCE [LARGE SCALE GENOMIC DNA]</scope>
    <source>
        <strain evidence="6 7">NRRL 28638</strain>
    </source>
</reference>
<dbReference type="InterPro" id="IPR032629">
    <property type="entry name" value="DCB_dom"/>
</dbReference>
<dbReference type="AlphaFoldDB" id="A0A137NUU2"/>
<dbReference type="Proteomes" id="UP000070444">
    <property type="component" value="Unassembled WGS sequence"/>
</dbReference>
<dbReference type="GO" id="GO:0015031">
    <property type="term" value="P:protein transport"/>
    <property type="evidence" value="ECO:0007669"/>
    <property type="project" value="UniProtKB-KW"/>
</dbReference>
<evidence type="ECO:0000259" key="4">
    <source>
        <dbReference type="Pfam" id="PF12783"/>
    </source>
</evidence>
<feature type="compositionally biased region" description="Polar residues" evidence="3">
    <location>
        <begin position="661"/>
        <end position="687"/>
    </location>
</feature>
<gene>
    <name evidence="6" type="ORF">CONCODRAFT_11528</name>
</gene>
<dbReference type="EMBL" id="KQ964708">
    <property type="protein sequence ID" value="KXN66585.1"/>
    <property type="molecule type" value="Genomic_DNA"/>
</dbReference>
<dbReference type="PANTHER" id="PTHR10663">
    <property type="entry name" value="GUANYL-NUCLEOTIDE EXCHANGE FACTOR"/>
    <property type="match status" value="1"/>
</dbReference>
<feature type="non-terminal residue" evidence="6">
    <location>
        <position position="719"/>
    </location>
</feature>
<proteinExistence type="predicted"/>
<dbReference type="OrthoDB" id="18431at2759"/>
<feature type="domain" description="Mon2/Sec7/BIG1-like HUS" evidence="4">
    <location>
        <begin position="353"/>
        <end position="527"/>
    </location>
</feature>
<feature type="region of interest" description="Disordered" evidence="3">
    <location>
        <begin position="647"/>
        <end position="694"/>
    </location>
</feature>
<evidence type="ECO:0000259" key="5">
    <source>
        <dbReference type="Pfam" id="PF16213"/>
    </source>
</evidence>
<evidence type="ECO:0000313" key="7">
    <source>
        <dbReference type="Proteomes" id="UP000070444"/>
    </source>
</evidence>
<dbReference type="GO" id="GO:0005794">
    <property type="term" value="C:Golgi apparatus"/>
    <property type="evidence" value="ECO:0007669"/>
    <property type="project" value="UniProtKB-ARBA"/>
</dbReference>
<feature type="compositionally biased region" description="Polar residues" evidence="3">
    <location>
        <begin position="18"/>
        <end position="55"/>
    </location>
</feature>
<evidence type="ECO:0000256" key="3">
    <source>
        <dbReference type="SAM" id="MobiDB-lite"/>
    </source>
</evidence>
<sequence>MIASTVSTPLEGGEAGHSPSSTQPGVTTPNSIDEQTTTPNTKEPSLQSDTTTVNQDIDDSASVVSTPKSFITKPIQTPIGTEVFLIAAYKQLLDNKSTRRNPELLKLTNEALKLCQTQGFTRDLALRKENTEIILAPFLMACSSTSQTNTTIALDCLGKMISFNYLPTTEPNRNLEATVNTEQTSSTDGNNKDRTPIERVVMAICACFVGEYTDDRIQTQVIKALLTAVSSPSIVLHQEALLNAIRTLYNIFLLSRDTSRQTVAQGTLIQMVHSVFGRVIKTEDKEARLGSSPTTLKSNSDDEPIEVDIKESEQSINGSKLTLEAMSNENVTNSFNTNGNESICDTKSDLNVLDAYLLFRALCKLSIKPYQVSGTSDVRSISMRSKLLSLYLILNILNEHTEVFLTSKVIFISNNEHKLHKTREVSFLTAVKPYLCLCLSRNLASEIPKVFEMTLSVFEKVVVGLRHNMKNEIEVFLKEIILPILEMKNFPPSKHSLLSIFIIKICSNPQILVELYLNYDCNRESLNNNLYERLVGAISKISTSCKPHEELEIYETFMKFYSNEPLMQKQMGFNEFITDTIDADMLIKNPPLTSDKINSTYMVSSFYPEYEFTEPLLQIRALSCLVNLLKSMVQWSHKSIIEIEGPTAVEESEDSSCRDTVVSTETHSETPTASAENIGSMKLNPTSDDPDQFEQIQYEKQALRKCVELFNQKPKRGIK</sequence>
<keyword evidence="1" id="KW-0813">Transport</keyword>
<dbReference type="Pfam" id="PF16213">
    <property type="entry name" value="DCB"/>
    <property type="match status" value="1"/>
</dbReference>
<dbReference type="Pfam" id="PF12783">
    <property type="entry name" value="Sec7-like_HUS"/>
    <property type="match status" value="1"/>
</dbReference>
<feature type="region of interest" description="Disordered" evidence="3">
    <location>
        <begin position="1"/>
        <end position="60"/>
    </location>
</feature>
<organism evidence="6 7">
    <name type="scientific">Conidiobolus coronatus (strain ATCC 28846 / CBS 209.66 / NRRL 28638)</name>
    <name type="common">Delacroixia coronata</name>
    <dbReference type="NCBI Taxonomy" id="796925"/>
    <lineage>
        <taxon>Eukaryota</taxon>
        <taxon>Fungi</taxon>
        <taxon>Fungi incertae sedis</taxon>
        <taxon>Zoopagomycota</taxon>
        <taxon>Entomophthoromycotina</taxon>
        <taxon>Entomophthoromycetes</taxon>
        <taxon>Entomophthorales</taxon>
        <taxon>Ancylistaceae</taxon>
        <taxon>Conidiobolus</taxon>
    </lineage>
</organism>
<evidence type="ECO:0000256" key="1">
    <source>
        <dbReference type="ARBA" id="ARBA00022448"/>
    </source>
</evidence>
<protein>
    <submittedName>
        <fullName evidence="6">Uncharacterized protein</fullName>
    </submittedName>
</protein>
<evidence type="ECO:0000256" key="2">
    <source>
        <dbReference type="ARBA" id="ARBA00022927"/>
    </source>
</evidence>
<dbReference type="PANTHER" id="PTHR10663:SF375">
    <property type="entry name" value="LD29171P"/>
    <property type="match status" value="1"/>
</dbReference>
<feature type="domain" description="Mon2/Sec7/BIG1-like dimerisation and cyclophilin-binding" evidence="5">
    <location>
        <begin position="92"/>
        <end position="280"/>
    </location>
</feature>
<dbReference type="STRING" id="796925.A0A137NUU2"/>
<name>A0A137NUU2_CONC2</name>
<keyword evidence="7" id="KW-1185">Reference proteome</keyword>
<keyword evidence="2" id="KW-0653">Protein transport</keyword>
<accession>A0A137NUU2</accession>
<dbReference type="InterPro" id="IPR032691">
    <property type="entry name" value="Mon2/Sec7/BIG1-like_HUS"/>
</dbReference>
<evidence type="ECO:0000313" key="6">
    <source>
        <dbReference type="EMBL" id="KXN66585.1"/>
    </source>
</evidence>